<proteinExistence type="predicted"/>
<evidence type="ECO:0000313" key="3">
    <source>
        <dbReference type="Proteomes" id="UP000054988"/>
    </source>
</evidence>
<sequence length="145" mass="14939">MGATTSAVPPPVMPVAGQPVTNVAPGGVAPAPVVEQRVVTPVGGQGIPLPGGATTGGVGQLPHSIRNVLLPPFTTSASVLFYIPNAAAGLRSCLSPKLLLFSTRVWIRVITPYSERSRRLEPKTSSSSSPTWTSSPTSVQSSSWP</sequence>
<organism evidence="2 3">
    <name type="scientific">Moniliophthora roreri</name>
    <name type="common">Frosty pod rot fungus</name>
    <name type="synonym">Monilia roreri</name>
    <dbReference type="NCBI Taxonomy" id="221103"/>
    <lineage>
        <taxon>Eukaryota</taxon>
        <taxon>Fungi</taxon>
        <taxon>Dikarya</taxon>
        <taxon>Basidiomycota</taxon>
        <taxon>Agaricomycotina</taxon>
        <taxon>Agaricomycetes</taxon>
        <taxon>Agaricomycetidae</taxon>
        <taxon>Agaricales</taxon>
        <taxon>Marasmiineae</taxon>
        <taxon>Marasmiaceae</taxon>
        <taxon>Moniliophthora</taxon>
    </lineage>
</organism>
<evidence type="ECO:0000256" key="1">
    <source>
        <dbReference type="SAM" id="MobiDB-lite"/>
    </source>
</evidence>
<feature type="compositionally biased region" description="Low complexity" evidence="1">
    <location>
        <begin position="123"/>
        <end position="145"/>
    </location>
</feature>
<dbReference type="Proteomes" id="UP000054988">
    <property type="component" value="Unassembled WGS sequence"/>
</dbReference>
<dbReference type="AlphaFoldDB" id="A0A0W0FPU0"/>
<feature type="region of interest" description="Disordered" evidence="1">
    <location>
        <begin position="117"/>
        <end position="145"/>
    </location>
</feature>
<name>A0A0W0FPU0_MONRR</name>
<evidence type="ECO:0000313" key="2">
    <source>
        <dbReference type="EMBL" id="KTB38398.1"/>
    </source>
</evidence>
<dbReference type="EMBL" id="LATX01001766">
    <property type="protein sequence ID" value="KTB38398.1"/>
    <property type="molecule type" value="Genomic_DNA"/>
</dbReference>
<accession>A0A0W0FPU0</accession>
<comment type="caution">
    <text evidence="2">The sequence shown here is derived from an EMBL/GenBank/DDBJ whole genome shotgun (WGS) entry which is preliminary data.</text>
</comment>
<gene>
    <name evidence="2" type="ORF">WG66_9021</name>
</gene>
<reference evidence="2 3" key="1">
    <citation type="submission" date="2015-12" db="EMBL/GenBank/DDBJ databases">
        <title>Draft genome sequence of Moniliophthora roreri, the causal agent of frosty pod rot of cacao.</title>
        <authorList>
            <person name="Aime M.C."/>
            <person name="Diaz-Valderrama J.R."/>
            <person name="Kijpornyongpan T."/>
            <person name="Phillips-Mora W."/>
        </authorList>
    </citation>
    <scope>NUCLEOTIDE SEQUENCE [LARGE SCALE GENOMIC DNA]</scope>
    <source>
        <strain evidence="2 3">MCA 2952</strain>
    </source>
</reference>
<protein>
    <submittedName>
        <fullName evidence="2">Uncharacterized protein</fullName>
    </submittedName>
</protein>